<dbReference type="Proteomes" id="UP000295500">
    <property type="component" value="Unassembled WGS sequence"/>
</dbReference>
<comment type="caution">
    <text evidence="1">The sequence shown here is derived from an EMBL/GenBank/DDBJ whole genome shotgun (WGS) entry which is preliminary data.</text>
</comment>
<keyword evidence="2" id="KW-1185">Reference proteome</keyword>
<dbReference type="RefSeq" id="WP_133528711.1">
    <property type="nucleotide sequence ID" value="NZ_SNXO01000023.1"/>
</dbReference>
<protein>
    <submittedName>
        <fullName evidence="1">Uncharacterized protein</fullName>
    </submittedName>
</protein>
<gene>
    <name evidence="1" type="ORF">EV211_12327</name>
</gene>
<reference evidence="1 2" key="1">
    <citation type="submission" date="2019-03" db="EMBL/GenBank/DDBJ databases">
        <title>Genomic Encyclopedia of Type Strains, Phase IV (KMG-IV): sequencing the most valuable type-strain genomes for metagenomic binning, comparative biology and taxonomic classification.</title>
        <authorList>
            <person name="Goeker M."/>
        </authorList>
    </citation>
    <scope>NUCLEOTIDE SEQUENCE [LARGE SCALE GENOMIC DNA]</scope>
    <source>
        <strain evidence="1 2">DSM 28287</strain>
    </source>
</reference>
<evidence type="ECO:0000313" key="1">
    <source>
        <dbReference type="EMBL" id="TDP53712.1"/>
    </source>
</evidence>
<proteinExistence type="predicted"/>
<name>A0A4R6Q155_9FIRM</name>
<sequence length="66" mass="7592">MDRKRIYLTLEEYERNIIFTALNEMRNAMIAESRPTDPVDDLMIKVDSAGGKRSRVAEGNALEGYR</sequence>
<dbReference type="OrthoDB" id="1779328at2"/>
<organism evidence="1 2">
    <name type="scientific">Aminicella lysinilytica</name>
    <dbReference type="NCBI Taxonomy" id="433323"/>
    <lineage>
        <taxon>Bacteria</taxon>
        <taxon>Bacillati</taxon>
        <taxon>Bacillota</taxon>
        <taxon>Clostridia</taxon>
        <taxon>Peptostreptococcales</taxon>
        <taxon>Anaerovoracaceae</taxon>
        <taxon>Aminicella</taxon>
    </lineage>
</organism>
<accession>A0A4R6Q155</accession>
<evidence type="ECO:0000313" key="2">
    <source>
        <dbReference type="Proteomes" id="UP000295500"/>
    </source>
</evidence>
<dbReference type="EMBL" id="SNXO01000023">
    <property type="protein sequence ID" value="TDP53712.1"/>
    <property type="molecule type" value="Genomic_DNA"/>
</dbReference>
<dbReference type="AlphaFoldDB" id="A0A4R6Q155"/>